<reference evidence="8 9" key="1">
    <citation type="submission" date="2019-02" db="EMBL/GenBank/DDBJ databases">
        <authorList>
            <consortium name="Pathogen Informatics"/>
        </authorList>
    </citation>
    <scope>NUCLEOTIDE SEQUENCE [LARGE SCALE GENOMIC DNA]</scope>
    <source>
        <strain evidence="8 9">3012STDY6756503</strain>
    </source>
</reference>
<evidence type="ECO:0000256" key="3">
    <source>
        <dbReference type="ARBA" id="ARBA00022692"/>
    </source>
</evidence>
<accession>A0ABD7V7B5</accession>
<proteinExistence type="predicted"/>
<evidence type="ECO:0000313" key="8">
    <source>
        <dbReference type="EMBL" id="VFA90044.1"/>
    </source>
</evidence>
<feature type="transmembrane region" description="Helical" evidence="6">
    <location>
        <begin position="42"/>
        <end position="62"/>
    </location>
</feature>
<evidence type="ECO:0000256" key="6">
    <source>
        <dbReference type="SAM" id="Phobius"/>
    </source>
</evidence>
<sequence length="161" mass="17581">MTAEPKPRPAEPHAVHRAHAVQDRDKTAGIVSRGIAAFLDLLIVWMILGACYAGLSLLKFALTVSEFHFLHVDILFTTTGFVVTSVLYLAACWGVSGRTPGSVVMGLRVVDSTGGRVRPLVAVLRAVLCTVFAIGLVWVVVDRRRRSVADILLRTRVVYSR</sequence>
<protein>
    <submittedName>
        <fullName evidence="8">RDD family</fullName>
    </submittedName>
</protein>
<evidence type="ECO:0000256" key="2">
    <source>
        <dbReference type="ARBA" id="ARBA00022475"/>
    </source>
</evidence>
<evidence type="ECO:0000256" key="5">
    <source>
        <dbReference type="ARBA" id="ARBA00023136"/>
    </source>
</evidence>
<dbReference type="PANTHER" id="PTHR36115">
    <property type="entry name" value="PROLINE-RICH ANTIGEN HOMOLOG-RELATED"/>
    <property type="match status" value="1"/>
</dbReference>
<evidence type="ECO:0000259" key="7">
    <source>
        <dbReference type="Pfam" id="PF06271"/>
    </source>
</evidence>
<dbReference type="InterPro" id="IPR010432">
    <property type="entry name" value="RDD"/>
</dbReference>
<dbReference type="InterPro" id="IPR051791">
    <property type="entry name" value="Pra-immunoreactive"/>
</dbReference>
<feature type="transmembrane region" description="Helical" evidence="6">
    <location>
        <begin position="116"/>
        <end position="141"/>
    </location>
</feature>
<dbReference type="GO" id="GO:0005886">
    <property type="term" value="C:plasma membrane"/>
    <property type="evidence" value="ECO:0007669"/>
    <property type="project" value="UniProtKB-SubCell"/>
</dbReference>
<comment type="subcellular location">
    <subcellularLocation>
        <location evidence="1">Cell membrane</location>
        <topology evidence="1">Multi-pass membrane protein</topology>
    </subcellularLocation>
</comment>
<gene>
    <name evidence="8" type="ORF">NCTC8139_03623</name>
</gene>
<dbReference type="RefSeq" id="WP_006898847.1">
    <property type="nucleotide sequence ID" value="NZ_CAACYD010000007.1"/>
</dbReference>
<evidence type="ECO:0000256" key="4">
    <source>
        <dbReference type="ARBA" id="ARBA00022989"/>
    </source>
</evidence>
<keyword evidence="3 6" id="KW-0812">Transmembrane</keyword>
<organism evidence="8 9">
    <name type="scientific">Gordonia paraffinivorans</name>
    <dbReference type="NCBI Taxonomy" id="175628"/>
    <lineage>
        <taxon>Bacteria</taxon>
        <taxon>Bacillati</taxon>
        <taxon>Actinomycetota</taxon>
        <taxon>Actinomycetes</taxon>
        <taxon>Mycobacteriales</taxon>
        <taxon>Gordoniaceae</taxon>
        <taxon>Gordonia</taxon>
    </lineage>
</organism>
<name>A0ABD7V7B5_9ACTN</name>
<dbReference type="PANTHER" id="PTHR36115:SF6">
    <property type="entry name" value="PROLINE-RICH ANTIGEN HOMOLOG"/>
    <property type="match status" value="1"/>
</dbReference>
<feature type="transmembrane region" description="Helical" evidence="6">
    <location>
        <begin position="74"/>
        <end position="96"/>
    </location>
</feature>
<dbReference type="Proteomes" id="UP000360750">
    <property type="component" value="Unassembled WGS sequence"/>
</dbReference>
<feature type="domain" description="RDD" evidence="7">
    <location>
        <begin position="27"/>
        <end position="153"/>
    </location>
</feature>
<dbReference type="GeneID" id="60751593"/>
<keyword evidence="5 6" id="KW-0472">Membrane</keyword>
<evidence type="ECO:0000256" key="1">
    <source>
        <dbReference type="ARBA" id="ARBA00004651"/>
    </source>
</evidence>
<dbReference type="AlphaFoldDB" id="A0ABD7V7B5"/>
<dbReference type="Pfam" id="PF06271">
    <property type="entry name" value="RDD"/>
    <property type="match status" value="1"/>
</dbReference>
<comment type="caution">
    <text evidence="8">The sequence shown here is derived from an EMBL/GenBank/DDBJ whole genome shotgun (WGS) entry which is preliminary data.</text>
</comment>
<dbReference type="EMBL" id="CAACYD010000007">
    <property type="protein sequence ID" value="VFA90044.1"/>
    <property type="molecule type" value="Genomic_DNA"/>
</dbReference>
<keyword evidence="2" id="KW-1003">Cell membrane</keyword>
<evidence type="ECO:0000313" key="9">
    <source>
        <dbReference type="Proteomes" id="UP000360750"/>
    </source>
</evidence>
<keyword evidence="4 6" id="KW-1133">Transmembrane helix</keyword>